<evidence type="ECO:0000256" key="1">
    <source>
        <dbReference type="ARBA" id="ARBA00023125"/>
    </source>
</evidence>
<dbReference type="Proteomes" id="UP000253250">
    <property type="component" value="Unassembled WGS sequence"/>
</dbReference>
<name>A0A368HEN9_9GAMM</name>
<dbReference type="AlphaFoldDB" id="A0A368HEN9"/>
<dbReference type="NCBIfam" id="TIGR02607">
    <property type="entry name" value="antidote_HigA"/>
    <property type="match status" value="1"/>
</dbReference>
<dbReference type="Pfam" id="PF01381">
    <property type="entry name" value="HTH_3"/>
    <property type="match status" value="1"/>
</dbReference>
<dbReference type="PANTHER" id="PTHR36924">
    <property type="entry name" value="ANTITOXIN HIGA-1"/>
    <property type="match status" value="1"/>
</dbReference>
<keyword evidence="4" id="KW-1185">Reference proteome</keyword>
<comment type="caution">
    <text evidence="3">The sequence shown here is derived from an EMBL/GenBank/DDBJ whole genome shotgun (WGS) entry which is preliminary data.</text>
</comment>
<feature type="domain" description="HTH cro/C1-type" evidence="2">
    <location>
        <begin position="21"/>
        <end position="68"/>
    </location>
</feature>
<dbReference type="PANTHER" id="PTHR36924:SF1">
    <property type="entry name" value="ANTITOXIN HIGA-1"/>
    <property type="match status" value="1"/>
</dbReference>
<dbReference type="InterPro" id="IPR010982">
    <property type="entry name" value="Lambda_DNA-bd_dom_sf"/>
</dbReference>
<evidence type="ECO:0000313" key="3">
    <source>
        <dbReference type="EMBL" id="RCN56893.1"/>
    </source>
</evidence>
<dbReference type="SMART" id="SM00530">
    <property type="entry name" value="HTH_XRE"/>
    <property type="match status" value="1"/>
</dbReference>
<proteinExistence type="predicted"/>
<sequence>MAMHNPPHPGEFLTAVYLEPNGLSARELAVTLDASASTLRRILKGQSGISPDMALRLSKALGRSPESWLAAVPIWPLASQAACQIEPGRQGPADYGVMHPLILRLATPF</sequence>
<dbReference type="OrthoDB" id="9793869at2"/>
<organism evidence="3 4">
    <name type="scientific">Acidiferrobacter thiooxydans</name>
    <dbReference type="NCBI Taxonomy" id="163359"/>
    <lineage>
        <taxon>Bacteria</taxon>
        <taxon>Pseudomonadati</taxon>
        <taxon>Pseudomonadota</taxon>
        <taxon>Gammaproteobacteria</taxon>
        <taxon>Acidiferrobacterales</taxon>
        <taxon>Acidiferrobacteraceae</taxon>
        <taxon>Acidiferrobacter</taxon>
    </lineage>
</organism>
<gene>
    <name evidence="3" type="primary">higA</name>
    <name evidence="3" type="ORF">C4900_14250</name>
</gene>
<dbReference type="CDD" id="cd00093">
    <property type="entry name" value="HTH_XRE"/>
    <property type="match status" value="1"/>
</dbReference>
<dbReference type="Gene3D" id="1.10.260.40">
    <property type="entry name" value="lambda repressor-like DNA-binding domains"/>
    <property type="match status" value="1"/>
</dbReference>
<evidence type="ECO:0000313" key="4">
    <source>
        <dbReference type="Proteomes" id="UP000253250"/>
    </source>
</evidence>
<evidence type="ECO:0000259" key="2">
    <source>
        <dbReference type="PROSITE" id="PS50943"/>
    </source>
</evidence>
<protein>
    <submittedName>
        <fullName evidence="3">Addiction module antidote protein, HigA family</fullName>
    </submittedName>
</protein>
<dbReference type="PROSITE" id="PS50943">
    <property type="entry name" value="HTH_CROC1"/>
    <property type="match status" value="1"/>
</dbReference>
<reference evidence="3 4" key="1">
    <citation type="submission" date="2018-02" db="EMBL/GenBank/DDBJ databases">
        <title>Insights into the biology of acidophilic members of the Acidiferrobacteraceae family derived from comparative genomic analyses.</title>
        <authorList>
            <person name="Issotta F."/>
            <person name="Thyssen C."/>
            <person name="Mena C."/>
            <person name="Moya A."/>
            <person name="Bellenberg S."/>
            <person name="Sproer C."/>
            <person name="Covarrubias P.C."/>
            <person name="Sand W."/>
            <person name="Quatrini R."/>
            <person name="Vera M."/>
        </authorList>
    </citation>
    <scope>NUCLEOTIDE SEQUENCE [LARGE SCALE GENOMIC DNA]</scope>
    <source>
        <strain evidence="4">m-1</strain>
    </source>
</reference>
<dbReference type="SUPFAM" id="SSF47413">
    <property type="entry name" value="lambda repressor-like DNA-binding domains"/>
    <property type="match status" value="1"/>
</dbReference>
<dbReference type="GO" id="GO:0003677">
    <property type="term" value="F:DNA binding"/>
    <property type="evidence" value="ECO:0007669"/>
    <property type="project" value="UniProtKB-KW"/>
</dbReference>
<dbReference type="InterPro" id="IPR001387">
    <property type="entry name" value="Cro/C1-type_HTH"/>
</dbReference>
<keyword evidence="1" id="KW-0238">DNA-binding</keyword>
<dbReference type="InterPro" id="IPR013430">
    <property type="entry name" value="Toxin_antidote_HigA"/>
</dbReference>
<accession>A0A368HEN9</accession>
<dbReference type="EMBL" id="PSYR01000002">
    <property type="protein sequence ID" value="RCN56893.1"/>
    <property type="molecule type" value="Genomic_DNA"/>
</dbReference>